<evidence type="ECO:0000313" key="2">
    <source>
        <dbReference type="Proteomes" id="UP001501407"/>
    </source>
</evidence>
<dbReference type="Proteomes" id="UP001501407">
    <property type="component" value="Unassembled WGS sequence"/>
</dbReference>
<protein>
    <submittedName>
        <fullName evidence="1">Uncharacterized protein</fullName>
    </submittedName>
</protein>
<dbReference type="RefSeq" id="WP_194414512.1">
    <property type="nucleotide sequence ID" value="NZ_BAABKZ010000002.1"/>
</dbReference>
<reference evidence="2" key="1">
    <citation type="journal article" date="2019" name="Int. J. Syst. Evol. Microbiol.">
        <title>The Global Catalogue of Microorganisms (GCM) 10K type strain sequencing project: providing services to taxonomists for standard genome sequencing and annotation.</title>
        <authorList>
            <consortium name="The Broad Institute Genomics Platform"/>
            <consortium name="The Broad Institute Genome Sequencing Center for Infectious Disease"/>
            <person name="Wu L."/>
            <person name="Ma J."/>
        </authorList>
    </citation>
    <scope>NUCLEOTIDE SEQUENCE [LARGE SCALE GENOMIC DNA]</scope>
    <source>
        <strain evidence="2">JCM 18959</strain>
    </source>
</reference>
<keyword evidence="2" id="KW-1185">Reference proteome</keyword>
<gene>
    <name evidence="1" type="ORF">GCM10025760_23560</name>
</gene>
<organism evidence="1 2">
    <name type="scientific">Microbacterium yannicii</name>
    <dbReference type="NCBI Taxonomy" id="671622"/>
    <lineage>
        <taxon>Bacteria</taxon>
        <taxon>Bacillati</taxon>
        <taxon>Actinomycetota</taxon>
        <taxon>Actinomycetes</taxon>
        <taxon>Micrococcales</taxon>
        <taxon>Microbacteriaceae</taxon>
        <taxon>Microbacterium</taxon>
    </lineage>
</organism>
<sequence length="218" mass="24017">MSLRDELLGVEKPAPTAPTPYRLLCPAGWRRVPTSVLADEMAEAAVARFKEAGRPDLVLQMRGMISQLRSALRASRAFDAYLPPLIRGNPLPAVLTVAPFVRPADVSWDAAIRRLARNAPVDVPAFTETTMWRWTRDEQMDGEPGEPALRTRVRHYVVPVEGEADTRRALHFVFTVMNLDGVSLPGEPAAPDAAAVTEVLLETGDVILSTMRWMPPKA</sequence>
<accession>A0ABP9M9X6</accession>
<comment type="caution">
    <text evidence="1">The sequence shown here is derived from an EMBL/GenBank/DDBJ whole genome shotgun (WGS) entry which is preliminary data.</text>
</comment>
<name>A0ABP9M9X6_9MICO</name>
<dbReference type="EMBL" id="BAABKZ010000002">
    <property type="protein sequence ID" value="GAA5093434.1"/>
    <property type="molecule type" value="Genomic_DNA"/>
</dbReference>
<proteinExistence type="predicted"/>
<evidence type="ECO:0000313" key="1">
    <source>
        <dbReference type="EMBL" id="GAA5093434.1"/>
    </source>
</evidence>